<feature type="signal peptide" evidence="2">
    <location>
        <begin position="1"/>
        <end position="19"/>
    </location>
</feature>
<evidence type="ECO:0000313" key="5">
    <source>
        <dbReference type="Proteomes" id="UP001174997"/>
    </source>
</evidence>
<keyword evidence="5" id="KW-1185">Reference proteome</keyword>
<evidence type="ECO:0000259" key="3">
    <source>
        <dbReference type="Pfam" id="PF14856"/>
    </source>
</evidence>
<name>A0AA39Z0U2_9PEZI</name>
<feature type="region of interest" description="Disordered" evidence="1">
    <location>
        <begin position="22"/>
        <end position="60"/>
    </location>
</feature>
<organism evidence="4 5">
    <name type="scientific">Cercophora samala</name>
    <dbReference type="NCBI Taxonomy" id="330535"/>
    <lineage>
        <taxon>Eukaryota</taxon>
        <taxon>Fungi</taxon>
        <taxon>Dikarya</taxon>
        <taxon>Ascomycota</taxon>
        <taxon>Pezizomycotina</taxon>
        <taxon>Sordariomycetes</taxon>
        <taxon>Sordariomycetidae</taxon>
        <taxon>Sordariales</taxon>
        <taxon>Lasiosphaeriaceae</taxon>
        <taxon>Cercophora</taxon>
    </lineage>
</organism>
<dbReference type="EMBL" id="JAULSY010000143">
    <property type="protein sequence ID" value="KAK0662109.1"/>
    <property type="molecule type" value="Genomic_DNA"/>
</dbReference>
<keyword evidence="2" id="KW-0732">Signal</keyword>
<gene>
    <name evidence="4" type="ORF">QBC41DRAFT_307163</name>
</gene>
<evidence type="ECO:0000256" key="2">
    <source>
        <dbReference type="SAM" id="SignalP"/>
    </source>
</evidence>
<reference evidence="4" key="1">
    <citation type="submission" date="2023-06" db="EMBL/GenBank/DDBJ databases">
        <title>Genome-scale phylogeny and comparative genomics of the fungal order Sordariales.</title>
        <authorList>
            <consortium name="Lawrence Berkeley National Laboratory"/>
            <person name="Hensen N."/>
            <person name="Bonometti L."/>
            <person name="Westerberg I."/>
            <person name="Brannstrom I.O."/>
            <person name="Guillou S."/>
            <person name="Cros-Aarteil S."/>
            <person name="Calhoun S."/>
            <person name="Haridas S."/>
            <person name="Kuo A."/>
            <person name="Mondo S."/>
            <person name="Pangilinan J."/>
            <person name="Riley R."/>
            <person name="Labutti K."/>
            <person name="Andreopoulos B."/>
            <person name="Lipzen A."/>
            <person name="Chen C."/>
            <person name="Yanf M."/>
            <person name="Daum C."/>
            <person name="Ng V."/>
            <person name="Clum A."/>
            <person name="Steindorff A."/>
            <person name="Ohm R."/>
            <person name="Martin F."/>
            <person name="Silar P."/>
            <person name="Natvig D."/>
            <person name="Lalanne C."/>
            <person name="Gautier V."/>
            <person name="Ament-Velasquez S.L."/>
            <person name="Kruys A."/>
            <person name="Hutchinson M.I."/>
            <person name="Powell A.J."/>
            <person name="Barry K."/>
            <person name="Miller A.N."/>
            <person name="Grigoriev I.V."/>
            <person name="Debuchy R."/>
            <person name="Gladieux P."/>
            <person name="Thoren M.H."/>
            <person name="Johannesson H."/>
        </authorList>
    </citation>
    <scope>NUCLEOTIDE SEQUENCE</scope>
    <source>
        <strain evidence="4">CBS 307.81</strain>
    </source>
</reference>
<feature type="compositionally biased region" description="Polar residues" evidence="1">
    <location>
        <begin position="22"/>
        <end position="41"/>
    </location>
</feature>
<accession>A0AA39Z0U2</accession>
<sequence>MQLKAILTTLLAAATAVESAPQVNRPATHSREVTLNPTYPENTGLAPLKKRNDECGHSTFENRGSEASPWIADCERMASNLSGAGKWTYTSFDMHRTIASYGTCAFGIEAAQLFQGVTWVGTQDVKDLVRDSIAMFRRHDGRVGARGEMQCGIENSAYEVRILWGLF</sequence>
<evidence type="ECO:0000313" key="4">
    <source>
        <dbReference type="EMBL" id="KAK0662109.1"/>
    </source>
</evidence>
<dbReference type="InterPro" id="IPR029226">
    <property type="entry name" value="Ecp2-like"/>
</dbReference>
<evidence type="ECO:0000256" key="1">
    <source>
        <dbReference type="SAM" id="MobiDB-lite"/>
    </source>
</evidence>
<dbReference type="Pfam" id="PF14856">
    <property type="entry name" value="Hce2"/>
    <property type="match status" value="1"/>
</dbReference>
<dbReference type="Proteomes" id="UP001174997">
    <property type="component" value="Unassembled WGS sequence"/>
</dbReference>
<comment type="caution">
    <text evidence="4">The sequence shown here is derived from an EMBL/GenBank/DDBJ whole genome shotgun (WGS) entry which is preliminary data.</text>
</comment>
<proteinExistence type="predicted"/>
<dbReference type="AlphaFoldDB" id="A0AA39Z0U2"/>
<feature type="chain" id="PRO_5041416620" evidence="2">
    <location>
        <begin position="20"/>
        <end position="167"/>
    </location>
</feature>
<feature type="domain" description="Ecp2 effector protein-like" evidence="3">
    <location>
        <begin position="55"/>
        <end position="151"/>
    </location>
</feature>
<protein>
    <submittedName>
        <fullName evidence="4">Necrosis-inducing factor-domain-containing protein</fullName>
    </submittedName>
</protein>